<protein>
    <submittedName>
        <fullName evidence="2">Uncharacterized protein</fullName>
    </submittedName>
</protein>
<feature type="region of interest" description="Disordered" evidence="1">
    <location>
        <begin position="20"/>
        <end position="40"/>
    </location>
</feature>
<evidence type="ECO:0000313" key="2">
    <source>
        <dbReference type="EMBL" id="WVZ90229.1"/>
    </source>
</evidence>
<gene>
    <name evidence="2" type="ORF">U9M48_036549</name>
</gene>
<accession>A0AAQ3UEP9</accession>
<organism evidence="2 3">
    <name type="scientific">Paspalum notatum var. saurae</name>
    <dbReference type="NCBI Taxonomy" id="547442"/>
    <lineage>
        <taxon>Eukaryota</taxon>
        <taxon>Viridiplantae</taxon>
        <taxon>Streptophyta</taxon>
        <taxon>Embryophyta</taxon>
        <taxon>Tracheophyta</taxon>
        <taxon>Spermatophyta</taxon>
        <taxon>Magnoliopsida</taxon>
        <taxon>Liliopsida</taxon>
        <taxon>Poales</taxon>
        <taxon>Poaceae</taxon>
        <taxon>PACMAD clade</taxon>
        <taxon>Panicoideae</taxon>
        <taxon>Andropogonodae</taxon>
        <taxon>Paspaleae</taxon>
        <taxon>Paspalinae</taxon>
        <taxon>Paspalum</taxon>
    </lineage>
</organism>
<reference evidence="2 3" key="1">
    <citation type="submission" date="2024-02" db="EMBL/GenBank/DDBJ databases">
        <title>High-quality chromosome-scale genome assembly of Pensacola bahiagrass (Paspalum notatum Flugge var. saurae).</title>
        <authorList>
            <person name="Vega J.M."/>
            <person name="Podio M."/>
            <person name="Orjuela J."/>
            <person name="Siena L.A."/>
            <person name="Pessino S.C."/>
            <person name="Combes M.C."/>
            <person name="Mariac C."/>
            <person name="Albertini E."/>
            <person name="Pupilli F."/>
            <person name="Ortiz J.P.A."/>
            <person name="Leblanc O."/>
        </authorList>
    </citation>
    <scope>NUCLEOTIDE SEQUENCE [LARGE SCALE GENOMIC DNA]</scope>
    <source>
        <strain evidence="2">R1</strain>
        <tissue evidence="2">Leaf</tissue>
    </source>
</reference>
<sequence length="206" mass="22496">MSPASNKNVAAETEVTATCNMTLEKISDDQTAHSEPGAESDALPAAVHREMNEGNGNDSPMANDVCTEKEDILEEKESQELEDVRSASYRLNDETKQGKIPILMNQNLNSTRTDEDSTLRAMKKAARRNLDGDSSGLKLADQALQPVATPPVWQTTSGRSGGILLGVRANVLDLSLIVEGEFYIKIHMCNKTDKFKWILMAVYGPA</sequence>
<evidence type="ECO:0000313" key="3">
    <source>
        <dbReference type="Proteomes" id="UP001341281"/>
    </source>
</evidence>
<evidence type="ECO:0000256" key="1">
    <source>
        <dbReference type="SAM" id="MobiDB-lite"/>
    </source>
</evidence>
<dbReference type="Proteomes" id="UP001341281">
    <property type="component" value="Chromosome 08"/>
</dbReference>
<keyword evidence="3" id="KW-1185">Reference proteome</keyword>
<proteinExistence type="predicted"/>
<dbReference type="EMBL" id="CP144752">
    <property type="protein sequence ID" value="WVZ90229.1"/>
    <property type="molecule type" value="Genomic_DNA"/>
</dbReference>
<dbReference type="AlphaFoldDB" id="A0AAQ3UEP9"/>
<name>A0AAQ3UEP9_PASNO</name>